<proteinExistence type="predicted"/>
<keyword evidence="2" id="KW-1185">Reference proteome</keyword>
<reference evidence="1 2" key="1">
    <citation type="submission" date="2024-02" db="EMBL/GenBank/DDBJ databases">
        <title>de novo genome assembly of Solanum bulbocastanum strain 11H21.</title>
        <authorList>
            <person name="Hosaka A.J."/>
        </authorList>
    </citation>
    <scope>NUCLEOTIDE SEQUENCE [LARGE SCALE GENOMIC DNA]</scope>
    <source>
        <tissue evidence="1">Young leaves</tissue>
    </source>
</reference>
<comment type="caution">
    <text evidence="1">The sequence shown here is derived from an EMBL/GenBank/DDBJ whole genome shotgun (WGS) entry which is preliminary data.</text>
</comment>
<evidence type="ECO:0000313" key="1">
    <source>
        <dbReference type="EMBL" id="KAK6775482.1"/>
    </source>
</evidence>
<protein>
    <submittedName>
        <fullName evidence="1">Uncharacterized protein</fullName>
    </submittedName>
</protein>
<evidence type="ECO:0000313" key="2">
    <source>
        <dbReference type="Proteomes" id="UP001371456"/>
    </source>
</evidence>
<sequence length="12" mass="1466">MRMDTDNHVFIS</sequence>
<dbReference type="Proteomes" id="UP001371456">
    <property type="component" value="Unassembled WGS sequence"/>
</dbReference>
<dbReference type="EMBL" id="JBANQN010000011">
    <property type="protein sequence ID" value="KAK6775482.1"/>
    <property type="molecule type" value="Genomic_DNA"/>
</dbReference>
<name>A0AAN8Y1H8_SOLBU</name>
<organism evidence="1 2">
    <name type="scientific">Solanum bulbocastanum</name>
    <name type="common">Wild potato</name>
    <dbReference type="NCBI Taxonomy" id="147425"/>
    <lineage>
        <taxon>Eukaryota</taxon>
        <taxon>Viridiplantae</taxon>
        <taxon>Streptophyta</taxon>
        <taxon>Embryophyta</taxon>
        <taxon>Tracheophyta</taxon>
        <taxon>Spermatophyta</taxon>
        <taxon>Magnoliopsida</taxon>
        <taxon>eudicotyledons</taxon>
        <taxon>Gunneridae</taxon>
        <taxon>Pentapetalae</taxon>
        <taxon>asterids</taxon>
        <taxon>lamiids</taxon>
        <taxon>Solanales</taxon>
        <taxon>Solanaceae</taxon>
        <taxon>Solanoideae</taxon>
        <taxon>Solaneae</taxon>
        <taxon>Solanum</taxon>
    </lineage>
</organism>
<gene>
    <name evidence="1" type="ORF">RDI58_026483</name>
</gene>
<accession>A0AAN8Y1H8</accession>